<evidence type="ECO:0000313" key="2">
    <source>
        <dbReference type="Proteomes" id="UP001562159"/>
    </source>
</evidence>
<keyword evidence="2" id="KW-1185">Reference proteome</keyword>
<name>A0ABV4ALC1_9GAMM</name>
<accession>A0ABV4ALC1</accession>
<reference evidence="1 2" key="1">
    <citation type="submission" date="2024-07" db="EMBL/GenBank/DDBJ databases">
        <title>Molecular mechanisms and environmental adaptations of flagellar loss and biofilm growth of Rhodanobacter under environmental stress.</title>
        <authorList>
            <person name="Chen M."/>
        </authorList>
    </citation>
    <scope>NUCLEOTIDE SEQUENCE [LARGE SCALE GENOMIC DNA]</scope>
    <source>
        <strain evidence="1 2">RS22</strain>
    </source>
</reference>
<organism evidence="1 2">
    <name type="scientific">Rhodanobacter humi</name>
    <dbReference type="NCBI Taxonomy" id="1888173"/>
    <lineage>
        <taxon>Bacteria</taxon>
        <taxon>Pseudomonadati</taxon>
        <taxon>Pseudomonadota</taxon>
        <taxon>Gammaproteobacteria</taxon>
        <taxon>Lysobacterales</taxon>
        <taxon>Rhodanobacteraceae</taxon>
        <taxon>Rhodanobacter</taxon>
    </lineage>
</organism>
<gene>
    <name evidence="1" type="ORF">AB7878_00765</name>
</gene>
<dbReference type="EMBL" id="JBGBPY010000001">
    <property type="protein sequence ID" value="MEY2180941.1"/>
    <property type="molecule type" value="Genomic_DNA"/>
</dbReference>
<evidence type="ECO:0000313" key="1">
    <source>
        <dbReference type="EMBL" id="MEY2180941.1"/>
    </source>
</evidence>
<protein>
    <submittedName>
        <fullName evidence="1">Uncharacterized protein</fullName>
    </submittedName>
</protein>
<sequence>MPDTLPLAKTSRRALPDCRVSHSATGNATFGVRGCIRRLGPRGRAGGLPDSGREIIVEPLRFAQGWVDRMPRRSAAMAALRIPGIQGCLAGVCGIARKALRRMELRCMLGYGIDFLAGIHRVDIGGSQDLGRFAHSGGS</sequence>
<dbReference type="Proteomes" id="UP001562159">
    <property type="component" value="Unassembled WGS sequence"/>
</dbReference>
<comment type="caution">
    <text evidence="1">The sequence shown here is derived from an EMBL/GenBank/DDBJ whole genome shotgun (WGS) entry which is preliminary data.</text>
</comment>
<proteinExistence type="predicted"/>